<dbReference type="SUPFAM" id="SSF103032">
    <property type="entry name" value="Hypothetical protein YwqG"/>
    <property type="match status" value="1"/>
</dbReference>
<name>A0A1G8T8J4_9BACL</name>
<accession>A0A1G8T8J4</accession>
<dbReference type="EMBL" id="FNDX01000016">
    <property type="protein sequence ID" value="SDJ37828.1"/>
    <property type="molecule type" value="Genomic_DNA"/>
</dbReference>
<evidence type="ECO:0000313" key="2">
    <source>
        <dbReference type="Proteomes" id="UP000199050"/>
    </source>
</evidence>
<dbReference type="RefSeq" id="WP_090715291.1">
    <property type="nucleotide sequence ID" value="NZ_CBCSKY010000026.1"/>
</dbReference>
<dbReference type="STRING" id="1174501.SAMN05216192_11640"/>
<gene>
    <name evidence="1" type="ORF">SAMN05216192_11640</name>
</gene>
<keyword evidence="2" id="KW-1185">Reference proteome</keyword>
<evidence type="ECO:0008006" key="3">
    <source>
        <dbReference type="Google" id="ProtNLM"/>
    </source>
</evidence>
<dbReference type="OrthoDB" id="5351532at2"/>
<reference evidence="2" key="1">
    <citation type="submission" date="2016-10" db="EMBL/GenBank/DDBJ databases">
        <authorList>
            <person name="Varghese N."/>
            <person name="Submissions S."/>
        </authorList>
    </citation>
    <scope>NUCLEOTIDE SEQUENCE [LARGE SCALE GENOMIC DNA]</scope>
    <source>
        <strain evidence="2">CGMCC 1.11012</strain>
    </source>
</reference>
<proteinExistence type="predicted"/>
<dbReference type="Proteomes" id="UP000199050">
    <property type="component" value="Unassembled WGS sequence"/>
</dbReference>
<sequence>MTERIPCKSEGCSATILPATFQKTGGYCMPCVQEKERQERQAYIMQHRKTVDLYAGITDPVEVLKIMHASRPHDPLIVYAPYRSGKEELYRTLSAEEACRLEAYAVELLQTGDEETCTEILMSLVCYNNRLLSGTGILAELIHREIYDPAFLYKHAPAHIRDLLLEQVETDGGNRNSLLLVLSWIGDDVVVQRFREWREHAPEWAEELYIAPEQYAHEAGWELTQDGKRRDLFYPDNYAVEKTGPAAAGAYPVEPAASFLTESGQSCEWCGGPLTILADIQAGHPSVERLPVTGQRLQVQTCVICSCYGPVYMELDSLQGARWSAFNRKPDYLPDRNPAEESREYLSAGKQFRIAEEPRNTYHAVQWTMEPWASQIGGYPTWIQDAEYPECPCCSQRMHFIGQLDWEAVEEYGEGIYYMFLCPEGRVSATLFQQS</sequence>
<organism evidence="1 2">
    <name type="scientific">Paenibacillus typhae</name>
    <dbReference type="NCBI Taxonomy" id="1174501"/>
    <lineage>
        <taxon>Bacteria</taxon>
        <taxon>Bacillati</taxon>
        <taxon>Bacillota</taxon>
        <taxon>Bacilli</taxon>
        <taxon>Bacillales</taxon>
        <taxon>Paenibacillaceae</taxon>
        <taxon>Paenibacillus</taxon>
    </lineage>
</organism>
<dbReference type="InterPro" id="IPR035948">
    <property type="entry name" value="YwqG-like_sf"/>
</dbReference>
<protein>
    <recommendedName>
        <fullName evidence="3">DUF1963 domain-containing protein</fullName>
    </recommendedName>
</protein>
<dbReference type="Gene3D" id="2.30.320.10">
    <property type="entry name" value="YwqG-like"/>
    <property type="match status" value="1"/>
</dbReference>
<evidence type="ECO:0000313" key="1">
    <source>
        <dbReference type="EMBL" id="SDJ37828.1"/>
    </source>
</evidence>
<dbReference type="AlphaFoldDB" id="A0A1G8T8J4"/>